<sequence length="142" mass="15616">MAEVKQNLVDAQKVEESPYGGGETSIKKALKTGANLEARTVTIDASQVEEVLPEVGDHMIDIDRTKLRPVEGRAPTPIPSEEEWSVMRKEIQQLAAGGGERQEDEQETPKQISLAFVVTVPEVESEPSDNKKDDEDSFKIGL</sequence>
<evidence type="ECO:0000313" key="2">
    <source>
        <dbReference type="EnsemblMetazoa" id="XP_022644236"/>
    </source>
</evidence>
<organism evidence="2 3">
    <name type="scientific">Varroa destructor</name>
    <name type="common">Honeybee mite</name>
    <dbReference type="NCBI Taxonomy" id="109461"/>
    <lineage>
        <taxon>Eukaryota</taxon>
        <taxon>Metazoa</taxon>
        <taxon>Ecdysozoa</taxon>
        <taxon>Arthropoda</taxon>
        <taxon>Chelicerata</taxon>
        <taxon>Arachnida</taxon>
        <taxon>Acari</taxon>
        <taxon>Parasitiformes</taxon>
        <taxon>Mesostigmata</taxon>
        <taxon>Gamasina</taxon>
        <taxon>Dermanyssoidea</taxon>
        <taxon>Varroidae</taxon>
        <taxon>Varroa</taxon>
    </lineage>
</organism>
<dbReference type="KEGG" id="vde:111243252"/>
<dbReference type="EnsemblMetazoa" id="XM_022788501">
    <property type="protein sequence ID" value="XP_022644236"/>
    <property type="gene ID" value="LOC111243252"/>
</dbReference>
<keyword evidence="3" id="KW-1185">Reference proteome</keyword>
<dbReference type="AlphaFoldDB" id="A0A7M7IY80"/>
<dbReference type="Proteomes" id="UP000594260">
    <property type="component" value="Unplaced"/>
</dbReference>
<evidence type="ECO:0000256" key="1">
    <source>
        <dbReference type="SAM" id="MobiDB-lite"/>
    </source>
</evidence>
<name>A0A7M7IY80_VARDE</name>
<feature type="compositionally biased region" description="Basic and acidic residues" evidence="1">
    <location>
        <begin position="128"/>
        <end position="142"/>
    </location>
</feature>
<proteinExistence type="predicted"/>
<dbReference type="InParanoid" id="A0A7M7IY80"/>
<accession>A0A7M7IY80</accession>
<dbReference type="OrthoDB" id="10404460at2759"/>
<dbReference type="RefSeq" id="XP_022644236.1">
    <property type="nucleotide sequence ID" value="XM_022788501.1"/>
</dbReference>
<feature type="region of interest" description="Disordered" evidence="1">
    <location>
        <begin position="93"/>
        <end position="142"/>
    </location>
</feature>
<dbReference type="GeneID" id="111243252"/>
<reference evidence="2" key="1">
    <citation type="submission" date="2021-01" db="UniProtKB">
        <authorList>
            <consortium name="EnsemblMetazoa"/>
        </authorList>
    </citation>
    <scope>IDENTIFICATION</scope>
</reference>
<evidence type="ECO:0000313" key="3">
    <source>
        <dbReference type="Proteomes" id="UP000594260"/>
    </source>
</evidence>
<protein>
    <submittedName>
        <fullName evidence="2">Uncharacterized protein</fullName>
    </submittedName>
</protein>
<feature type="region of interest" description="Disordered" evidence="1">
    <location>
        <begin position="1"/>
        <end position="25"/>
    </location>
</feature>